<dbReference type="EMBL" id="OU963864">
    <property type="protein sequence ID" value="CAH0387566.1"/>
    <property type="molecule type" value="Genomic_DNA"/>
</dbReference>
<sequence>MRVSPPYLLCLLVVFTVLSAAQCKLLMTSQRNPYKARGLSGFTRTETSICCRMVGARALAFDFGWNENRYNWRLVTYVLTDLQDTQSLESALKVEGIS</sequence>
<dbReference type="AlphaFoldDB" id="A0A9P0ABZ4"/>
<keyword evidence="3" id="KW-1185">Reference proteome</keyword>
<evidence type="ECO:0000313" key="3">
    <source>
        <dbReference type="Proteomes" id="UP001152759"/>
    </source>
</evidence>
<dbReference type="Proteomes" id="UP001152759">
    <property type="component" value="Chromosome 3"/>
</dbReference>
<feature type="chain" id="PRO_5040196974" evidence="1">
    <location>
        <begin position="24"/>
        <end position="98"/>
    </location>
</feature>
<accession>A0A9P0ABZ4</accession>
<gene>
    <name evidence="2" type="ORF">BEMITA_LOCUS6568</name>
</gene>
<protein>
    <submittedName>
        <fullName evidence="2">Uncharacterized protein</fullName>
    </submittedName>
</protein>
<organism evidence="2 3">
    <name type="scientific">Bemisia tabaci</name>
    <name type="common">Sweetpotato whitefly</name>
    <name type="synonym">Aleurodes tabaci</name>
    <dbReference type="NCBI Taxonomy" id="7038"/>
    <lineage>
        <taxon>Eukaryota</taxon>
        <taxon>Metazoa</taxon>
        <taxon>Ecdysozoa</taxon>
        <taxon>Arthropoda</taxon>
        <taxon>Hexapoda</taxon>
        <taxon>Insecta</taxon>
        <taxon>Pterygota</taxon>
        <taxon>Neoptera</taxon>
        <taxon>Paraneoptera</taxon>
        <taxon>Hemiptera</taxon>
        <taxon>Sternorrhyncha</taxon>
        <taxon>Aleyrodoidea</taxon>
        <taxon>Aleyrodidae</taxon>
        <taxon>Aleyrodinae</taxon>
        <taxon>Bemisia</taxon>
    </lineage>
</organism>
<evidence type="ECO:0000256" key="1">
    <source>
        <dbReference type="SAM" id="SignalP"/>
    </source>
</evidence>
<feature type="signal peptide" evidence="1">
    <location>
        <begin position="1"/>
        <end position="23"/>
    </location>
</feature>
<proteinExistence type="predicted"/>
<reference evidence="2" key="1">
    <citation type="submission" date="2021-12" db="EMBL/GenBank/DDBJ databases">
        <authorList>
            <person name="King R."/>
        </authorList>
    </citation>
    <scope>NUCLEOTIDE SEQUENCE</scope>
</reference>
<keyword evidence="1" id="KW-0732">Signal</keyword>
<name>A0A9P0ABZ4_BEMTA</name>
<evidence type="ECO:0000313" key="2">
    <source>
        <dbReference type="EMBL" id="CAH0387566.1"/>
    </source>
</evidence>